<protein>
    <recommendedName>
        <fullName evidence="3">Lipoprotein</fullName>
    </recommendedName>
</protein>
<dbReference type="EMBL" id="SPDV01000018">
    <property type="protein sequence ID" value="TFI58251.1"/>
    <property type="molecule type" value="Genomic_DNA"/>
</dbReference>
<dbReference type="RefSeq" id="WP_135086555.1">
    <property type="nucleotide sequence ID" value="NZ_SPDV01000018.1"/>
</dbReference>
<evidence type="ECO:0008006" key="3">
    <source>
        <dbReference type="Google" id="ProtNLM"/>
    </source>
</evidence>
<name>A0A4Y8ZQF6_9SPHN</name>
<keyword evidence="2" id="KW-1185">Reference proteome</keyword>
<accession>A0A4Y8ZQF6</accession>
<dbReference type="PROSITE" id="PS51257">
    <property type="entry name" value="PROKAR_LIPOPROTEIN"/>
    <property type="match status" value="1"/>
</dbReference>
<sequence>MRILLALPLVLLAGCNDTLPLALQNQSKASMTVTFTSKDGKCDSAKPESLAPSERLLVKCAAADLTGVDITMADGRNCALTPADISRLVQERKGMKGSFMLPLGGC</sequence>
<gene>
    <name evidence="1" type="ORF">E2493_10700</name>
</gene>
<dbReference type="AlphaFoldDB" id="A0A4Y8ZQF6"/>
<organism evidence="1 2">
    <name type="scientific">Sphingomonas parva</name>
    <dbReference type="NCBI Taxonomy" id="2555898"/>
    <lineage>
        <taxon>Bacteria</taxon>
        <taxon>Pseudomonadati</taxon>
        <taxon>Pseudomonadota</taxon>
        <taxon>Alphaproteobacteria</taxon>
        <taxon>Sphingomonadales</taxon>
        <taxon>Sphingomonadaceae</taxon>
        <taxon>Sphingomonas</taxon>
    </lineage>
</organism>
<dbReference type="Proteomes" id="UP000298213">
    <property type="component" value="Unassembled WGS sequence"/>
</dbReference>
<reference evidence="1 2" key="1">
    <citation type="submission" date="2019-03" db="EMBL/GenBank/DDBJ databases">
        <title>Genome sequence of Sphingomonas sp. 17J27-24.</title>
        <authorList>
            <person name="Kim M."/>
            <person name="Maeng S."/>
            <person name="Sathiyaraj S."/>
        </authorList>
    </citation>
    <scope>NUCLEOTIDE SEQUENCE [LARGE SCALE GENOMIC DNA]</scope>
    <source>
        <strain evidence="1 2">17J27-24</strain>
    </source>
</reference>
<comment type="caution">
    <text evidence="1">The sequence shown here is derived from an EMBL/GenBank/DDBJ whole genome shotgun (WGS) entry which is preliminary data.</text>
</comment>
<proteinExistence type="predicted"/>
<evidence type="ECO:0000313" key="1">
    <source>
        <dbReference type="EMBL" id="TFI58251.1"/>
    </source>
</evidence>
<evidence type="ECO:0000313" key="2">
    <source>
        <dbReference type="Proteomes" id="UP000298213"/>
    </source>
</evidence>